<keyword evidence="5" id="KW-0812">Transmembrane</keyword>
<dbReference type="FunFam" id="1.20.5.110:FF:000008">
    <property type="entry name" value="Syntaxin 132"/>
    <property type="match status" value="1"/>
</dbReference>
<dbReference type="HOGENOM" id="CLU_2041638_0_0_1"/>
<keyword evidence="5" id="KW-0472">Membrane</keyword>
<dbReference type="Pfam" id="PF05739">
    <property type="entry name" value="SNARE"/>
    <property type="match status" value="1"/>
</dbReference>
<evidence type="ECO:0000256" key="2">
    <source>
        <dbReference type="ARBA" id="ARBA00009063"/>
    </source>
</evidence>
<evidence type="ECO:0000256" key="1">
    <source>
        <dbReference type="ARBA" id="ARBA00004521"/>
    </source>
</evidence>
<dbReference type="GO" id="GO:0006886">
    <property type="term" value="P:intracellular protein transport"/>
    <property type="evidence" value="ECO:0007669"/>
    <property type="project" value="TreeGrafter"/>
</dbReference>
<evidence type="ECO:0000256" key="3">
    <source>
        <dbReference type="ARBA" id="ARBA00022448"/>
    </source>
</evidence>
<dbReference type="PANTHER" id="PTHR19957:SF307">
    <property type="entry name" value="PROTEIN SSO1-RELATED"/>
    <property type="match status" value="1"/>
</dbReference>
<evidence type="ECO:0000313" key="7">
    <source>
        <dbReference type="EnsemblPlants" id="OB01G49190.1"/>
    </source>
</evidence>
<dbReference type="KEGG" id="obr:107304705"/>
<evidence type="ECO:0000313" key="8">
    <source>
        <dbReference type="Proteomes" id="UP000006038"/>
    </source>
</evidence>
<dbReference type="GO" id="GO:0006887">
    <property type="term" value="P:exocytosis"/>
    <property type="evidence" value="ECO:0007669"/>
    <property type="project" value="TreeGrafter"/>
</dbReference>
<keyword evidence="8" id="KW-1185">Reference proteome</keyword>
<accession>J3L6R3</accession>
<organism evidence="7">
    <name type="scientific">Oryza brachyantha</name>
    <name type="common">malo sina</name>
    <dbReference type="NCBI Taxonomy" id="4533"/>
    <lineage>
        <taxon>Eukaryota</taxon>
        <taxon>Viridiplantae</taxon>
        <taxon>Streptophyta</taxon>
        <taxon>Embryophyta</taxon>
        <taxon>Tracheophyta</taxon>
        <taxon>Spermatophyta</taxon>
        <taxon>Magnoliopsida</taxon>
        <taxon>Liliopsida</taxon>
        <taxon>Poales</taxon>
        <taxon>Poaceae</taxon>
        <taxon>BOP clade</taxon>
        <taxon>Oryzoideae</taxon>
        <taxon>Oryzeae</taxon>
        <taxon>Oryzinae</taxon>
        <taxon>Oryza</taxon>
    </lineage>
</organism>
<dbReference type="GO" id="GO:0031201">
    <property type="term" value="C:SNARE complex"/>
    <property type="evidence" value="ECO:0007669"/>
    <property type="project" value="TreeGrafter"/>
</dbReference>
<reference evidence="7" key="1">
    <citation type="journal article" date="2013" name="Nat. Commun.">
        <title>Whole-genome sequencing of Oryza brachyantha reveals mechanisms underlying Oryza genome evolution.</title>
        <authorList>
            <person name="Chen J."/>
            <person name="Huang Q."/>
            <person name="Gao D."/>
            <person name="Wang J."/>
            <person name="Lang Y."/>
            <person name="Liu T."/>
            <person name="Li B."/>
            <person name="Bai Z."/>
            <person name="Luis Goicoechea J."/>
            <person name="Liang C."/>
            <person name="Chen C."/>
            <person name="Zhang W."/>
            <person name="Sun S."/>
            <person name="Liao Y."/>
            <person name="Zhang X."/>
            <person name="Yang L."/>
            <person name="Song C."/>
            <person name="Wang M."/>
            <person name="Shi J."/>
            <person name="Liu G."/>
            <person name="Liu J."/>
            <person name="Zhou H."/>
            <person name="Zhou W."/>
            <person name="Yu Q."/>
            <person name="An N."/>
            <person name="Chen Y."/>
            <person name="Cai Q."/>
            <person name="Wang B."/>
            <person name="Liu B."/>
            <person name="Min J."/>
            <person name="Huang Y."/>
            <person name="Wu H."/>
            <person name="Li Z."/>
            <person name="Zhang Y."/>
            <person name="Yin Y."/>
            <person name="Song W."/>
            <person name="Jiang J."/>
            <person name="Jackson S.A."/>
            <person name="Wing R.A."/>
            <person name="Wang J."/>
            <person name="Chen M."/>
        </authorList>
    </citation>
    <scope>NUCLEOTIDE SEQUENCE [LARGE SCALE GENOMIC DNA]</scope>
    <source>
        <strain evidence="7">cv. IRGC 101232</strain>
    </source>
</reference>
<comment type="subcellular location">
    <subcellularLocation>
        <location evidence="1">Cell membrane</location>
        <topology evidence="1">Single-pass type IV membrane protein</topology>
    </subcellularLocation>
</comment>
<dbReference type="PANTHER" id="PTHR19957">
    <property type="entry name" value="SYNTAXIN"/>
    <property type="match status" value="1"/>
</dbReference>
<dbReference type="GO" id="GO:0005484">
    <property type="term" value="F:SNAP receptor activity"/>
    <property type="evidence" value="ECO:0007669"/>
    <property type="project" value="TreeGrafter"/>
</dbReference>
<reference evidence="7" key="2">
    <citation type="submission" date="2013-04" db="UniProtKB">
        <authorList>
            <consortium name="EnsemblPlants"/>
        </authorList>
    </citation>
    <scope>IDENTIFICATION</scope>
</reference>
<sequence length="121" mass="13608">MMPGNLESWLLNYLAQGIKLFTRDTGHCRRDTGVTRCCKRYREEAFGVAAVLVEAQGDMINNIETHVSNATDHIQQGVTALQNARKLQKNSRKWMCYAIILLLIIVVIIVVAVIPPWKKGA</sequence>
<protein>
    <recommendedName>
        <fullName evidence="6">t-SNARE coiled-coil homology domain-containing protein</fullName>
    </recommendedName>
</protein>
<feature type="domain" description="T-SNARE coiled-coil homology" evidence="6">
    <location>
        <begin position="50"/>
        <end position="84"/>
    </location>
</feature>
<keyword evidence="3" id="KW-0813">Transport</keyword>
<dbReference type="eggNOG" id="KOG0810">
    <property type="taxonomic scope" value="Eukaryota"/>
</dbReference>
<name>J3L6R3_ORYBR</name>
<keyword evidence="4" id="KW-0653">Protein transport</keyword>
<gene>
    <name evidence="7" type="primary">LOC107304705</name>
</gene>
<dbReference type="GO" id="GO:0006906">
    <property type="term" value="P:vesicle fusion"/>
    <property type="evidence" value="ECO:0007669"/>
    <property type="project" value="TreeGrafter"/>
</dbReference>
<dbReference type="Gramene" id="OB01G49190.1">
    <property type="protein sequence ID" value="OB01G49190.1"/>
    <property type="gene ID" value="OB01G49190"/>
</dbReference>
<dbReference type="Gene3D" id="1.20.5.110">
    <property type="match status" value="1"/>
</dbReference>
<dbReference type="GeneID" id="107304705"/>
<dbReference type="PROSITE" id="PS50192">
    <property type="entry name" value="T_SNARE"/>
    <property type="match status" value="1"/>
</dbReference>
<dbReference type="GO" id="GO:0005886">
    <property type="term" value="C:plasma membrane"/>
    <property type="evidence" value="ECO:0007669"/>
    <property type="project" value="UniProtKB-SubCell"/>
</dbReference>
<dbReference type="EnsemblPlants" id="OB01G49190.1">
    <property type="protein sequence ID" value="OB01G49190.1"/>
    <property type="gene ID" value="OB01G49190"/>
</dbReference>
<evidence type="ECO:0000256" key="5">
    <source>
        <dbReference type="SAM" id="Phobius"/>
    </source>
</evidence>
<dbReference type="RefSeq" id="XP_015695530.1">
    <property type="nucleotide sequence ID" value="XM_015840044.2"/>
</dbReference>
<feature type="transmembrane region" description="Helical" evidence="5">
    <location>
        <begin position="94"/>
        <end position="114"/>
    </location>
</feature>
<dbReference type="InterPro" id="IPR045242">
    <property type="entry name" value="Syntaxin"/>
</dbReference>
<evidence type="ECO:0000256" key="4">
    <source>
        <dbReference type="ARBA" id="ARBA00022927"/>
    </source>
</evidence>
<comment type="similarity">
    <text evidence="2">Belongs to the syntaxin family.</text>
</comment>
<dbReference type="STRING" id="4533.J3L6R3"/>
<proteinExistence type="inferred from homology"/>
<dbReference type="GO" id="GO:0000149">
    <property type="term" value="F:SNARE binding"/>
    <property type="evidence" value="ECO:0007669"/>
    <property type="project" value="TreeGrafter"/>
</dbReference>
<dbReference type="GO" id="GO:0048278">
    <property type="term" value="P:vesicle docking"/>
    <property type="evidence" value="ECO:0007669"/>
    <property type="project" value="TreeGrafter"/>
</dbReference>
<dbReference type="SUPFAM" id="SSF58038">
    <property type="entry name" value="SNARE fusion complex"/>
    <property type="match status" value="1"/>
</dbReference>
<dbReference type="Proteomes" id="UP000006038">
    <property type="component" value="Chromosome 1"/>
</dbReference>
<evidence type="ECO:0000259" key="6">
    <source>
        <dbReference type="PROSITE" id="PS50192"/>
    </source>
</evidence>
<dbReference type="GO" id="GO:0012505">
    <property type="term" value="C:endomembrane system"/>
    <property type="evidence" value="ECO:0007669"/>
    <property type="project" value="TreeGrafter"/>
</dbReference>
<dbReference type="AlphaFoldDB" id="J3L6R3"/>
<dbReference type="OrthoDB" id="10255013at2759"/>
<dbReference type="InterPro" id="IPR000727">
    <property type="entry name" value="T_SNARE_dom"/>
</dbReference>
<keyword evidence="5" id="KW-1133">Transmembrane helix</keyword>